<gene>
    <name evidence="9" type="ORF">BG61_00040</name>
</gene>
<organism evidence="9 10">
    <name type="scientific">Caballeronia glathei</name>
    <dbReference type="NCBI Taxonomy" id="60547"/>
    <lineage>
        <taxon>Bacteria</taxon>
        <taxon>Pseudomonadati</taxon>
        <taxon>Pseudomonadota</taxon>
        <taxon>Betaproteobacteria</taxon>
        <taxon>Burkholderiales</taxon>
        <taxon>Burkholderiaceae</taxon>
        <taxon>Caballeronia</taxon>
    </lineage>
</organism>
<dbReference type="Proteomes" id="UP000027466">
    <property type="component" value="Unassembled WGS sequence"/>
</dbReference>
<evidence type="ECO:0000256" key="4">
    <source>
        <dbReference type="ARBA" id="ARBA00022692"/>
    </source>
</evidence>
<keyword evidence="4 8" id="KW-0812">Transmembrane</keyword>
<keyword evidence="2" id="KW-1003">Cell membrane</keyword>
<evidence type="ECO:0000256" key="5">
    <source>
        <dbReference type="ARBA" id="ARBA00022989"/>
    </source>
</evidence>
<feature type="transmembrane region" description="Helical" evidence="8">
    <location>
        <begin position="374"/>
        <end position="406"/>
    </location>
</feature>
<feature type="transmembrane region" description="Helical" evidence="8">
    <location>
        <begin position="326"/>
        <end position="354"/>
    </location>
</feature>
<dbReference type="EMBL" id="JFHC01000001">
    <property type="protein sequence ID" value="KDR44602.1"/>
    <property type="molecule type" value="Genomic_DNA"/>
</dbReference>
<evidence type="ECO:0000256" key="1">
    <source>
        <dbReference type="ARBA" id="ARBA00004651"/>
    </source>
</evidence>
<name>A0A069PW05_9BURK</name>
<feature type="transmembrane region" description="Helical" evidence="8">
    <location>
        <begin position="94"/>
        <end position="113"/>
    </location>
</feature>
<dbReference type="GO" id="GO:0016758">
    <property type="term" value="F:hexosyltransferase activity"/>
    <property type="evidence" value="ECO:0007669"/>
    <property type="project" value="InterPro"/>
</dbReference>
<comment type="subcellular location">
    <subcellularLocation>
        <location evidence="1">Cell membrane</location>
        <topology evidence="1">Multi-pass membrane protein</topology>
    </subcellularLocation>
</comment>
<evidence type="ECO:0000256" key="6">
    <source>
        <dbReference type="ARBA" id="ARBA00023136"/>
    </source>
</evidence>
<evidence type="ECO:0000256" key="8">
    <source>
        <dbReference type="SAM" id="Phobius"/>
    </source>
</evidence>
<comment type="similarity">
    <text evidence="7">Belongs to the glycosyltransferase 87 family.</text>
</comment>
<feature type="transmembrane region" description="Helical" evidence="8">
    <location>
        <begin position="12"/>
        <end position="34"/>
    </location>
</feature>
<evidence type="ECO:0000256" key="7">
    <source>
        <dbReference type="ARBA" id="ARBA00024033"/>
    </source>
</evidence>
<dbReference type="Pfam" id="PF09594">
    <property type="entry name" value="GT87"/>
    <property type="match status" value="1"/>
</dbReference>
<evidence type="ECO:0008006" key="11">
    <source>
        <dbReference type="Google" id="ProtNLM"/>
    </source>
</evidence>
<evidence type="ECO:0000313" key="10">
    <source>
        <dbReference type="Proteomes" id="UP000027466"/>
    </source>
</evidence>
<keyword evidence="6 8" id="KW-0472">Membrane</keyword>
<keyword evidence="10" id="KW-1185">Reference proteome</keyword>
<reference evidence="9 10" key="1">
    <citation type="submission" date="2014-03" db="EMBL/GenBank/DDBJ databases">
        <title>Draft Genome Sequences of Four Burkholderia Strains.</title>
        <authorList>
            <person name="Liu X.Y."/>
            <person name="Li C.X."/>
            <person name="Xu J.H."/>
        </authorList>
    </citation>
    <scope>NUCLEOTIDE SEQUENCE [LARGE SCALE GENOMIC DNA]</scope>
    <source>
        <strain evidence="9 10">DSM 50014</strain>
    </source>
</reference>
<evidence type="ECO:0000256" key="2">
    <source>
        <dbReference type="ARBA" id="ARBA00022475"/>
    </source>
</evidence>
<dbReference type="RefSeq" id="WP_035940939.1">
    <property type="nucleotide sequence ID" value="NZ_CADFFX010000003.1"/>
</dbReference>
<evidence type="ECO:0000313" key="9">
    <source>
        <dbReference type="EMBL" id="KDR44602.1"/>
    </source>
</evidence>
<dbReference type="InterPro" id="IPR018584">
    <property type="entry name" value="GT87"/>
</dbReference>
<accession>A0A069PW05</accession>
<feature type="transmembrane region" description="Helical" evidence="8">
    <location>
        <begin position="224"/>
        <end position="248"/>
    </location>
</feature>
<proteinExistence type="inferred from homology"/>
<protein>
    <recommendedName>
        <fullName evidence="11">Polyprenol-phosphate-mannose-dependent alpha-(1-2)-phosphatidylinositol mannoside mannosyltransferase</fullName>
    </recommendedName>
</protein>
<dbReference type="AlphaFoldDB" id="A0A069PW05"/>
<comment type="caution">
    <text evidence="9">The sequence shown here is derived from an EMBL/GenBank/DDBJ whole genome shotgun (WGS) entry which is preliminary data.</text>
</comment>
<keyword evidence="5 8" id="KW-1133">Transmembrane helix</keyword>
<evidence type="ECO:0000256" key="3">
    <source>
        <dbReference type="ARBA" id="ARBA00022679"/>
    </source>
</evidence>
<sequence>MLNSRALRTKPASTITAVAALLIVIAAGLIAARLMNMSTGFRANPVEAFSDFNFYYYAFTVVLHQPHDAALLYDHDALVAFLQTMDARHKGFDILYGYPPQFALFFSWLGLLTLLDAKIAWTLMSIVLCAIGVILVAKTAYRGDERGATLLLVAIALLNRPIVENVFWGQSNELLFFLLAATLFLMERGKRYWAGLFLALAIVLKVTPLAVAGLLLLRREWRTVAATFAWSVAFTLVTAVYLGFRVVWHYFISDMPRLNAQNLSMGGLPGNNSVRGVLQTISGGMGMPASNATLTTVGLLVALAVCLLSAYLVFRRHADRRIDYALACMTMLVASPMLEPVHMMVTLIPLMILFGTAFEQHGQQGSAIAPRMEMLLGTLAVVLLVFSVRFVSYNAAALIVYGLCVARYFPPSAMRRQARARRFS</sequence>
<keyword evidence="3" id="KW-0808">Transferase</keyword>
<dbReference type="GO" id="GO:0005886">
    <property type="term" value="C:plasma membrane"/>
    <property type="evidence" value="ECO:0007669"/>
    <property type="project" value="UniProtKB-SubCell"/>
</dbReference>
<feature type="transmembrane region" description="Helical" evidence="8">
    <location>
        <begin position="292"/>
        <end position="314"/>
    </location>
</feature>
<feature type="transmembrane region" description="Helical" evidence="8">
    <location>
        <begin position="192"/>
        <end position="217"/>
    </location>
</feature>
<feature type="transmembrane region" description="Helical" evidence="8">
    <location>
        <begin position="119"/>
        <end position="137"/>
    </location>
</feature>